<feature type="chain" id="PRO_5017009275" evidence="1">
    <location>
        <begin position="24"/>
        <end position="183"/>
    </location>
</feature>
<dbReference type="OrthoDB" id="7960449at2"/>
<dbReference type="InterPro" id="IPR011250">
    <property type="entry name" value="OMP/PagP_B-barrel"/>
</dbReference>
<gene>
    <name evidence="2" type="ORF">DVH29_06990</name>
</gene>
<evidence type="ECO:0000256" key="1">
    <source>
        <dbReference type="SAM" id="SignalP"/>
    </source>
</evidence>
<protein>
    <submittedName>
        <fullName evidence="2">Porin family protein</fullName>
    </submittedName>
</protein>
<dbReference type="SUPFAM" id="SSF56925">
    <property type="entry name" value="OMPA-like"/>
    <property type="match status" value="1"/>
</dbReference>
<dbReference type="RefSeq" id="WP_114645457.1">
    <property type="nucleotide sequence ID" value="NZ_QQNH01000007.1"/>
</dbReference>
<dbReference type="Proteomes" id="UP000253759">
    <property type="component" value="Unassembled WGS sequence"/>
</dbReference>
<dbReference type="EMBL" id="QQNH01000007">
    <property type="protein sequence ID" value="RDE09204.1"/>
    <property type="molecule type" value="Genomic_DNA"/>
</dbReference>
<proteinExistence type="predicted"/>
<sequence length="183" mass="18719">MNFLKTTLLAAAATVAVASAAQAADPIMPVPVTPVAPAPSIFDWNGLYAGVRVGVENNTATTDSYGLVGLEIGANAAFDMFVLGGELAVDYLFATSDFAYVEGTVRAGVALAPQVLLYGTVGYGSDLDSVGSGDHILAGLGAEFAVADSVSLDARYVHGWEQGSGSVNAGDIHKFTIGANFHF</sequence>
<reference evidence="3" key="1">
    <citation type="submission" date="2018-07" db="EMBL/GenBank/DDBJ databases">
        <authorList>
            <person name="Liu B.-T."/>
            <person name="Du Z."/>
        </authorList>
    </citation>
    <scope>NUCLEOTIDE SEQUENCE [LARGE SCALE GENOMIC DNA]</scope>
    <source>
        <strain evidence="3">XYN52</strain>
    </source>
</reference>
<keyword evidence="3" id="KW-1185">Reference proteome</keyword>
<comment type="caution">
    <text evidence="2">The sequence shown here is derived from an EMBL/GenBank/DDBJ whole genome shotgun (WGS) entry which is preliminary data.</text>
</comment>
<dbReference type="Gene3D" id="2.40.160.20">
    <property type="match status" value="1"/>
</dbReference>
<dbReference type="AlphaFoldDB" id="A0A369W3E5"/>
<accession>A0A369W3E5</accession>
<name>A0A369W3E5_9HYPH</name>
<evidence type="ECO:0000313" key="3">
    <source>
        <dbReference type="Proteomes" id="UP000253759"/>
    </source>
</evidence>
<keyword evidence="1" id="KW-0732">Signal</keyword>
<feature type="signal peptide" evidence="1">
    <location>
        <begin position="1"/>
        <end position="23"/>
    </location>
</feature>
<evidence type="ECO:0000313" key="2">
    <source>
        <dbReference type="EMBL" id="RDE09204.1"/>
    </source>
</evidence>
<organism evidence="2 3">
    <name type="scientific">Pelagibacterium lacus</name>
    <dbReference type="NCBI Taxonomy" id="2282655"/>
    <lineage>
        <taxon>Bacteria</taxon>
        <taxon>Pseudomonadati</taxon>
        <taxon>Pseudomonadota</taxon>
        <taxon>Alphaproteobacteria</taxon>
        <taxon>Hyphomicrobiales</taxon>
        <taxon>Devosiaceae</taxon>
        <taxon>Pelagibacterium</taxon>
    </lineage>
</organism>